<proteinExistence type="evidence at transcript level"/>
<keyword evidence="2" id="KW-0472">Membrane</keyword>
<keyword evidence="2" id="KW-0812">Transmembrane</keyword>
<protein>
    <submittedName>
        <fullName evidence="3">CLV3/ESR-related protein</fullName>
    </submittedName>
</protein>
<evidence type="ECO:0000256" key="1">
    <source>
        <dbReference type="SAM" id="MobiDB-lite"/>
    </source>
</evidence>
<sequence length="108" mass="12065">MRTCMADEVLRQCRCIYRKYININLLVIVLLLALLIQPADLACRKKKHNTGGEGIPSSHVWRSPCRRGLAGASNQFVPKRGFRAGPPARRYNASDHEVPSGPNPISNR</sequence>
<organism evidence="3">
    <name type="scientific">Ginkgo biloba</name>
    <name type="common">Ginkgo</name>
    <name type="synonym">Maidenhair tree</name>
    <dbReference type="NCBI Taxonomy" id="3311"/>
    <lineage>
        <taxon>Eukaryota</taxon>
        <taxon>Viridiplantae</taxon>
        <taxon>Streptophyta</taxon>
        <taxon>Embryophyta</taxon>
        <taxon>Tracheophyta</taxon>
        <taxon>Spermatophyta</taxon>
        <taxon>Ginkgoidae</taxon>
        <taxon>Ginkgoales</taxon>
        <taxon>Ginkgoaceae</taxon>
        <taxon>Ginkgo</taxon>
    </lineage>
</organism>
<dbReference type="EMBL" id="KT343281">
    <property type="protein sequence ID" value="ALR83536.1"/>
    <property type="molecule type" value="mRNA"/>
</dbReference>
<feature type="transmembrane region" description="Helical" evidence="2">
    <location>
        <begin position="20"/>
        <end position="39"/>
    </location>
</feature>
<feature type="region of interest" description="Disordered" evidence="1">
    <location>
        <begin position="76"/>
        <end position="108"/>
    </location>
</feature>
<evidence type="ECO:0000256" key="2">
    <source>
        <dbReference type="SAM" id="Phobius"/>
    </source>
</evidence>
<gene>
    <name evidence="3" type="primary">CLE1</name>
</gene>
<name>A0A0U2U365_GINBI</name>
<evidence type="ECO:0000313" key="3">
    <source>
        <dbReference type="EMBL" id="ALR83536.1"/>
    </source>
</evidence>
<keyword evidence="2" id="KW-1133">Transmembrane helix</keyword>
<reference evidence="3" key="1">
    <citation type="journal article" date="2015" name="Front. Plant Sci.">
        <title>A Role of TDIF Peptide Signaling in Vascular Cell Differentiation is Conserved Among Euphyllophytes.</title>
        <authorList>
            <person name="Hirakawa Y."/>
            <person name="Bowman J.L."/>
        </authorList>
    </citation>
    <scope>NUCLEOTIDE SEQUENCE</scope>
</reference>
<dbReference type="AlphaFoldDB" id="A0A0U2U365"/>
<accession>A0A0U2U365</accession>